<dbReference type="AlphaFoldDB" id="A0A1J1H6L0"/>
<evidence type="ECO:0000313" key="3">
    <source>
        <dbReference type="Proteomes" id="UP000220158"/>
    </source>
</evidence>
<evidence type="ECO:0000256" key="1">
    <source>
        <dbReference type="SAM" id="Coils"/>
    </source>
</evidence>
<gene>
    <name evidence="2" type="ORF">PRELSG_0928300</name>
</gene>
<dbReference type="VEuPathDB" id="PlasmoDB:PRELSG_0928300"/>
<organism evidence="2 3">
    <name type="scientific">Plasmodium relictum</name>
    <dbReference type="NCBI Taxonomy" id="85471"/>
    <lineage>
        <taxon>Eukaryota</taxon>
        <taxon>Sar</taxon>
        <taxon>Alveolata</taxon>
        <taxon>Apicomplexa</taxon>
        <taxon>Aconoidasida</taxon>
        <taxon>Haemosporida</taxon>
        <taxon>Plasmodiidae</taxon>
        <taxon>Plasmodium</taxon>
        <taxon>Plasmodium (Haemamoeba)</taxon>
    </lineage>
</organism>
<evidence type="ECO:0000313" key="2">
    <source>
        <dbReference type="EMBL" id="CRH00180.1"/>
    </source>
</evidence>
<protein>
    <submittedName>
        <fullName evidence="2">Mitochondrial rpoD, putative</fullName>
    </submittedName>
</protein>
<proteinExistence type="predicted"/>
<reference evidence="2 3" key="1">
    <citation type="submission" date="2015-04" db="EMBL/GenBank/DDBJ databases">
        <authorList>
            <consortium name="Pathogen Informatics"/>
        </authorList>
    </citation>
    <scope>NUCLEOTIDE SEQUENCE [LARGE SCALE GENOMIC DNA]</scope>
    <source>
        <strain evidence="2 3">SGS1</strain>
    </source>
</reference>
<dbReference type="EMBL" id="LN835304">
    <property type="protein sequence ID" value="CRH00180.1"/>
    <property type="molecule type" value="Genomic_DNA"/>
</dbReference>
<dbReference type="GeneID" id="39736295"/>
<keyword evidence="1" id="KW-0175">Coiled coil</keyword>
<dbReference type="Proteomes" id="UP000220158">
    <property type="component" value="Chromosome 9"/>
</dbReference>
<dbReference type="OrthoDB" id="370914at2759"/>
<name>A0A1J1H6L0_PLARL</name>
<feature type="coiled-coil region" evidence="1">
    <location>
        <begin position="377"/>
        <end position="411"/>
    </location>
</feature>
<accession>A0A1J1H6L0</accession>
<sequence length="1131" mass="136997">MKYLLKRKNIKLITCNNFYKLCCFYCSNEKKISNIFENTKLTTKNYLIQHENDIINILQYSLRNKNEITAQSIVLLLKSCSKNKYINHKVANLIVKHIKYNIENFSIIKLCICLNYIVNLNIKNEESFNYLVTNSLIKKLKNDEDLDLYGVCMITKFLINEKIKNEELLYFLLNLTKNRLDKNSNHYDIYNLIISFLNMQNSVLNNNNNICSKEVSNNLFNKSIVYTEFLNKDSINGVVNNSNLKSINNDYIKNNYKNNYRNVAKLNEEVIHKLLFYYIKLENIKNEEIILIVNNLTNVKKGYFFYEMNLNKNERTLLYEIYLNKLNYKEKFGGKILALLLFNLQKIFRLNEISEEKFYNILENINNDFRFVALCTKETTQKELEKQKRELEQKENVNNNFLKQNENEKRIKSVQINEGKNNHRENFVETCNKINTNYTNKIRMYFSIQEIGMVFQFYDFLQSYEREKKKMKNFLQDFKNKTEKDNILNKKNNLNDFKLINKSKKLQNNYKSVVVDTERISNKNYCGIFEVYINILKKSLFFYSLHNRKEKMNILDFCTVFKGFSKIYKNSYLDKYILLFFLKFIILNQNKIKINELKIIFKLIFEKKNEDFFEIVYNTKNVFSCLQNILIKNLLSEKRTKNENIVSFIMCFYYLSFLNFNSNTYFILNNFILKNIRNSNVNALIPYIIISKFNYYKLRKKLSKESIKVEPIRNYKNINSKCILNDLQRKRNINDEESNNETVYNVIEKNIENNEEKNNKKEASLEFKDNLDDINRIPILYKLINRNFNNYKTYYVLNCVYMLIKFLKEKNTFLFFSNCNFPDLFEKLHNKLSNQTLICKNYDYFINYAKYNYCISFFNYYINLNNLLEKLQFNMKFPYNFYTPFNTYMLAHFLMDYKNHLMNNSFHLDKNSHNYIDNKSFKRIMNEKMIVFHNFMKHINSYNFLNIHDIINMIKTIKFFSSKLSHSNFIILHNLTINLEFYKYTKISTIFELLIEYIKFMYYLELENQKTFEKCNYLIVNVFIFLFRIVFKNILRNLENNYIGMLYLSFLYIFYFIQKSNYIFHALSLNNLNQINYYINLKYMTLDKYEQTYSFQLHILEVLKGIVKNKRMIINEYNIYDTPYTVDILIK</sequence>
<keyword evidence="3" id="KW-1185">Reference proteome</keyword>
<dbReference type="RefSeq" id="XP_028533184.1">
    <property type="nucleotide sequence ID" value="XM_028676724.1"/>
</dbReference>
<dbReference type="KEGG" id="prel:PRELSG_0928300"/>